<proteinExistence type="predicted"/>
<accession>A0A6J4K780</accession>
<sequence length="52" mass="5723">WTATPALFAAMNITPKKAILIMTSNLEQLSPTCQRIGFAQLVVLPKTTLKHN</sequence>
<organism evidence="1">
    <name type="scientific">uncultured Coleofasciculus sp</name>
    <dbReference type="NCBI Taxonomy" id="1267456"/>
    <lineage>
        <taxon>Bacteria</taxon>
        <taxon>Bacillati</taxon>
        <taxon>Cyanobacteriota</taxon>
        <taxon>Cyanophyceae</taxon>
        <taxon>Coleofasciculales</taxon>
        <taxon>Coleofasciculaceae</taxon>
        <taxon>Coleofasciculus</taxon>
        <taxon>environmental samples</taxon>
    </lineage>
</organism>
<feature type="non-terminal residue" evidence="1">
    <location>
        <position position="52"/>
    </location>
</feature>
<name>A0A6J4K780_9CYAN</name>
<reference evidence="1" key="1">
    <citation type="submission" date="2020-02" db="EMBL/GenBank/DDBJ databases">
        <authorList>
            <person name="Meier V. D."/>
        </authorList>
    </citation>
    <scope>NUCLEOTIDE SEQUENCE</scope>
    <source>
        <strain evidence="1">AVDCRST_MAG92</strain>
    </source>
</reference>
<dbReference type="AlphaFoldDB" id="A0A6J4K780"/>
<feature type="non-terminal residue" evidence="1">
    <location>
        <position position="1"/>
    </location>
</feature>
<protein>
    <submittedName>
        <fullName evidence="1">Rubredoxin</fullName>
    </submittedName>
</protein>
<gene>
    <name evidence="1" type="ORF">AVDCRST_MAG92-4813</name>
</gene>
<evidence type="ECO:0000313" key="1">
    <source>
        <dbReference type="EMBL" id="CAA9297297.1"/>
    </source>
</evidence>
<dbReference type="EMBL" id="CADCTM010000847">
    <property type="protein sequence ID" value="CAA9297297.1"/>
    <property type="molecule type" value="Genomic_DNA"/>
</dbReference>